<organism evidence="1 2">
    <name type="scientific">Marinicella sediminis</name>
    <dbReference type="NCBI Taxonomy" id="1792834"/>
    <lineage>
        <taxon>Bacteria</taxon>
        <taxon>Pseudomonadati</taxon>
        <taxon>Pseudomonadota</taxon>
        <taxon>Gammaproteobacteria</taxon>
        <taxon>Lysobacterales</taxon>
        <taxon>Marinicellaceae</taxon>
        <taxon>Marinicella</taxon>
    </lineage>
</organism>
<dbReference type="RefSeq" id="WP_077410924.1">
    <property type="nucleotide sequence ID" value="NZ_JBHRTS010000005.1"/>
</dbReference>
<keyword evidence="2" id="KW-1185">Reference proteome</keyword>
<dbReference type="EMBL" id="JBHRTS010000005">
    <property type="protein sequence ID" value="MFC3194884.1"/>
    <property type="molecule type" value="Genomic_DNA"/>
</dbReference>
<evidence type="ECO:0000313" key="2">
    <source>
        <dbReference type="Proteomes" id="UP001595533"/>
    </source>
</evidence>
<sequence length="87" mass="10078">MSSIRCDCGERIFLGQIPNPHQWKFISDDDLDKYSGMINIDEMYIEMSSFIKCPSCGSLWVFWNGWNSKPQKFVPSENNETETPGHI</sequence>
<name>A0ABV7J9T8_9GAMM</name>
<proteinExistence type="predicted"/>
<accession>A0ABV7J9T8</accession>
<evidence type="ECO:0000313" key="1">
    <source>
        <dbReference type="EMBL" id="MFC3194884.1"/>
    </source>
</evidence>
<evidence type="ECO:0008006" key="3">
    <source>
        <dbReference type="Google" id="ProtNLM"/>
    </source>
</evidence>
<dbReference type="Proteomes" id="UP001595533">
    <property type="component" value="Unassembled WGS sequence"/>
</dbReference>
<gene>
    <name evidence="1" type="ORF">ACFODZ_11595</name>
</gene>
<reference evidence="2" key="1">
    <citation type="journal article" date="2019" name="Int. J. Syst. Evol. Microbiol.">
        <title>The Global Catalogue of Microorganisms (GCM) 10K type strain sequencing project: providing services to taxonomists for standard genome sequencing and annotation.</title>
        <authorList>
            <consortium name="The Broad Institute Genomics Platform"/>
            <consortium name="The Broad Institute Genome Sequencing Center for Infectious Disease"/>
            <person name="Wu L."/>
            <person name="Ma J."/>
        </authorList>
    </citation>
    <scope>NUCLEOTIDE SEQUENCE [LARGE SCALE GENOMIC DNA]</scope>
    <source>
        <strain evidence="2">KCTC 42953</strain>
    </source>
</reference>
<comment type="caution">
    <text evidence="1">The sequence shown here is derived from an EMBL/GenBank/DDBJ whole genome shotgun (WGS) entry which is preliminary data.</text>
</comment>
<protein>
    <recommendedName>
        <fullName evidence="3">Acetone carboxylase subunit gamma</fullName>
    </recommendedName>
</protein>